<organism evidence="1 2">
    <name type="scientific">Microbulbifer halophilus</name>
    <dbReference type="NCBI Taxonomy" id="453963"/>
    <lineage>
        <taxon>Bacteria</taxon>
        <taxon>Pseudomonadati</taxon>
        <taxon>Pseudomonadota</taxon>
        <taxon>Gammaproteobacteria</taxon>
        <taxon>Cellvibrionales</taxon>
        <taxon>Microbulbiferaceae</taxon>
        <taxon>Microbulbifer</taxon>
    </lineage>
</organism>
<accession>A0ABW5EGX9</accession>
<reference evidence="2" key="1">
    <citation type="journal article" date="2019" name="Int. J. Syst. Evol. Microbiol.">
        <title>The Global Catalogue of Microorganisms (GCM) 10K type strain sequencing project: providing services to taxonomists for standard genome sequencing and annotation.</title>
        <authorList>
            <consortium name="The Broad Institute Genomics Platform"/>
            <consortium name="The Broad Institute Genome Sequencing Center for Infectious Disease"/>
            <person name="Wu L."/>
            <person name="Ma J."/>
        </authorList>
    </citation>
    <scope>NUCLEOTIDE SEQUENCE [LARGE SCALE GENOMIC DNA]</scope>
    <source>
        <strain evidence="2">KCTC 12848</strain>
    </source>
</reference>
<protein>
    <recommendedName>
        <fullName evidence="3">DUF4034 domain-containing protein</fullName>
    </recommendedName>
</protein>
<proteinExistence type="predicted"/>
<dbReference type="EMBL" id="JBHUJD010000047">
    <property type="protein sequence ID" value="MFD2312487.1"/>
    <property type="molecule type" value="Genomic_DNA"/>
</dbReference>
<evidence type="ECO:0000313" key="2">
    <source>
        <dbReference type="Proteomes" id="UP001597425"/>
    </source>
</evidence>
<sequence length="485" mass="56882">MTVNHQTATPVAPIRIATLSPARQEISYFFNGHYYYAILGPNPFKFVALPWLDEKSLKTKECFLGDDKTTIIGTEFFEVPLRRSKRIGKDAHNYFKVADEIYSASEAPCHFELQPHKEIDARSLKVLDEDYAVDKDYYFSRWGARLPAHEVDYALSHWDLLDLLYKKLPPPEKQSRASFPHLKADPDKDDLDMLSVWLMQQDHWQKYAADPRFYPYWRAYFKLATRLYEISKDASIYQQAHALAEHFQPLFVVEPASLEKLSELYQLADAPELYAEAQKFLADLQPENQIFTPAIAELLEQTLSSKLVQSAPVETVNYLRQVVLSRYQMQDKAALKQDWEQDCSWFVDWQTDYFQRYVLTKRQSAILDSDSDPIWKQYQNYKHYSLLNPLAHLQVANGLFITVHHWHHWTSTFFDHEQQGRLARAFYIAEQFFQAIEKHGYEKELLEKAEKIEMVWLCGGLNHLRLYCQQVAKLVTKQNDTNGVE</sequence>
<evidence type="ECO:0000313" key="1">
    <source>
        <dbReference type="EMBL" id="MFD2312487.1"/>
    </source>
</evidence>
<dbReference type="Proteomes" id="UP001597425">
    <property type="component" value="Unassembled WGS sequence"/>
</dbReference>
<comment type="caution">
    <text evidence="1">The sequence shown here is derived from an EMBL/GenBank/DDBJ whole genome shotgun (WGS) entry which is preliminary data.</text>
</comment>
<gene>
    <name evidence="1" type="ORF">ACFSKX_18880</name>
</gene>
<evidence type="ECO:0008006" key="3">
    <source>
        <dbReference type="Google" id="ProtNLM"/>
    </source>
</evidence>
<name>A0ABW5EGX9_9GAMM</name>
<dbReference type="RefSeq" id="WP_265723633.1">
    <property type="nucleotide sequence ID" value="NZ_JAPIVK010000065.1"/>
</dbReference>
<keyword evidence="2" id="KW-1185">Reference proteome</keyword>